<dbReference type="PATRIC" id="fig|158500.4.peg.3397"/>
<name>A0A031JS09_9SPHN</name>
<geneLocation type="plasmid" evidence="2 5">
    <name>pSA1</name>
</geneLocation>
<evidence type="ECO:0000259" key="1">
    <source>
        <dbReference type="Pfam" id="PF12973"/>
    </source>
</evidence>
<dbReference type="SUPFAM" id="SSF51182">
    <property type="entry name" value="RmlC-like cupins"/>
    <property type="match status" value="2"/>
</dbReference>
<dbReference type="KEGG" id="nre:BES08_22010"/>
<dbReference type="OrthoDB" id="9793147at2"/>
<dbReference type="Gene3D" id="2.60.120.10">
    <property type="entry name" value="Jelly Rolls"/>
    <property type="match status" value="1"/>
</dbReference>
<evidence type="ECO:0000313" key="3">
    <source>
        <dbReference type="EMBL" id="EZP80566.1"/>
    </source>
</evidence>
<feature type="domain" description="ChrR-like cupin" evidence="1">
    <location>
        <begin position="8"/>
        <end position="107"/>
    </location>
</feature>
<keyword evidence="2" id="KW-0614">Plasmid</keyword>
<dbReference type="AlphaFoldDB" id="A0A031JS09"/>
<sequence>MARPHIEFIQTQNVDWRERPDGVLEKLLSYDPLSTDATLIVRLPPGFVSGPRTAGEPAFEYFVLDGSVTVDELPCARHAYGFIPQGNGLGAVSSQDGATLLVFRHALDDPNAHAECADAIAIDTARMPWDTSTYDPKLGHLRLARKVLRLGPNDSGRTFLLTGLPHGVPDETHLPTETHHHCEEAFMLQGEMWAPEGRMRQGAYFFRPPNIVHGPHVSETGFLQIMRSPGSNRVVNQWSDDLKPLPIGAAYAPVAPEGTPAEWLRPLDNAPVY</sequence>
<dbReference type="RefSeq" id="WP_036527052.1">
    <property type="nucleotide sequence ID" value="NZ_CP017076.1"/>
</dbReference>
<organism evidence="3 4">
    <name type="scientific">Novosphingobium resinovorum</name>
    <dbReference type="NCBI Taxonomy" id="158500"/>
    <lineage>
        <taxon>Bacteria</taxon>
        <taxon>Pseudomonadati</taxon>
        <taxon>Pseudomonadota</taxon>
        <taxon>Alphaproteobacteria</taxon>
        <taxon>Sphingomonadales</taxon>
        <taxon>Sphingomonadaceae</taxon>
        <taxon>Novosphingobium</taxon>
    </lineage>
</organism>
<feature type="domain" description="ChrR-like cupin" evidence="1">
    <location>
        <begin position="120"/>
        <end position="223"/>
    </location>
</feature>
<reference evidence="3 4" key="1">
    <citation type="submission" date="2014-03" db="EMBL/GenBank/DDBJ databases">
        <title>Whole genome sequence of Novosphingobium resinovorum KF1.</title>
        <authorList>
            <person name="Gan H.M."/>
            <person name="Gan H.Y."/>
            <person name="Chew T.H."/>
            <person name="Savka M.A."/>
        </authorList>
    </citation>
    <scope>NUCLEOTIDE SEQUENCE [LARGE SCALE GENOMIC DNA]</scope>
    <source>
        <strain evidence="3 4">KF1</strain>
    </source>
</reference>
<dbReference type="EMBL" id="CP017076">
    <property type="protein sequence ID" value="AOR79491.1"/>
    <property type="molecule type" value="Genomic_DNA"/>
</dbReference>
<dbReference type="Pfam" id="PF12973">
    <property type="entry name" value="Cupin_7"/>
    <property type="match status" value="2"/>
</dbReference>
<accession>A0A031JS09</accession>
<dbReference type="EMBL" id="JFYZ01000016">
    <property type="protein sequence ID" value="EZP80566.1"/>
    <property type="molecule type" value="Genomic_DNA"/>
</dbReference>
<evidence type="ECO:0000313" key="2">
    <source>
        <dbReference type="EMBL" id="AOR79491.1"/>
    </source>
</evidence>
<evidence type="ECO:0000313" key="4">
    <source>
        <dbReference type="Proteomes" id="UP000024329"/>
    </source>
</evidence>
<reference evidence="5" key="3">
    <citation type="journal article" date="2017" name="J. Biotechnol.">
        <title>Complete genome sequence of Novosphingobium resinovorum SA1, a versatile xenobiotic-degrading bacterium capable of utilizing sulfanilic acid.</title>
        <authorList>
            <person name="Hegedus B."/>
            <person name="Kos P.B."/>
            <person name="Balint B."/>
            <person name="Maroti G."/>
            <person name="Gan H.M."/>
            <person name="Perei K."/>
            <person name="Rakhely G."/>
        </authorList>
    </citation>
    <scope>NUCLEOTIDE SEQUENCE [LARGE SCALE GENOMIC DNA]</scope>
    <source>
        <strain evidence="5">SA1</strain>
    </source>
</reference>
<proteinExistence type="predicted"/>
<protein>
    <submittedName>
        <fullName evidence="3">ChrR Cupin-like domain protein</fullName>
    </submittedName>
</protein>
<dbReference type="Proteomes" id="UP000024329">
    <property type="component" value="Unassembled WGS sequence"/>
</dbReference>
<dbReference type="eggNOG" id="COG0803">
    <property type="taxonomic scope" value="Bacteria"/>
</dbReference>
<dbReference type="Proteomes" id="UP000094626">
    <property type="component" value="Plasmid pSA1"/>
</dbReference>
<gene>
    <name evidence="2" type="ORF">BES08_22010</name>
    <name evidence="3" type="ORF">BV97_03333</name>
</gene>
<evidence type="ECO:0000313" key="5">
    <source>
        <dbReference type="Proteomes" id="UP000094626"/>
    </source>
</evidence>
<dbReference type="InterPro" id="IPR011051">
    <property type="entry name" value="RmlC_Cupin_sf"/>
</dbReference>
<dbReference type="InterPro" id="IPR025979">
    <property type="entry name" value="ChrR-like_cupin_dom"/>
</dbReference>
<keyword evidence="5" id="KW-1185">Reference proteome</keyword>
<reference evidence="2" key="2">
    <citation type="submission" date="2016-08" db="EMBL/GenBank/DDBJ databases">
        <authorList>
            <person name="Seilhamer J.J."/>
        </authorList>
    </citation>
    <scope>NUCLEOTIDE SEQUENCE [LARGE SCALE GENOMIC DNA]</scope>
    <source>
        <strain evidence="2">SA1</strain>
        <plasmid evidence="2">pSA1</plasmid>
    </source>
</reference>
<dbReference type="InterPro" id="IPR014710">
    <property type="entry name" value="RmlC-like_jellyroll"/>
</dbReference>